<dbReference type="InterPro" id="IPR029069">
    <property type="entry name" value="HotDog_dom_sf"/>
</dbReference>
<organism evidence="1 2">
    <name type="scientific">Lutibacter aestuarii</name>
    <dbReference type="NCBI Taxonomy" id="861111"/>
    <lineage>
        <taxon>Bacteria</taxon>
        <taxon>Pseudomonadati</taxon>
        <taxon>Bacteroidota</taxon>
        <taxon>Flavobacteriia</taxon>
        <taxon>Flavobacteriales</taxon>
        <taxon>Flavobacteriaceae</taxon>
        <taxon>Lutibacter</taxon>
    </lineage>
</organism>
<proteinExistence type="predicted"/>
<keyword evidence="2" id="KW-1185">Reference proteome</keyword>
<evidence type="ECO:0000313" key="2">
    <source>
        <dbReference type="Proteomes" id="UP001597032"/>
    </source>
</evidence>
<dbReference type="Proteomes" id="UP001597032">
    <property type="component" value="Unassembled WGS sequence"/>
</dbReference>
<name>A0ABW2Z2J4_9FLAO</name>
<dbReference type="RefSeq" id="WP_298264421.1">
    <property type="nucleotide sequence ID" value="NZ_JBHTIC010000005.1"/>
</dbReference>
<dbReference type="Gene3D" id="3.10.129.10">
    <property type="entry name" value="Hotdog Thioesterase"/>
    <property type="match status" value="1"/>
</dbReference>
<dbReference type="InterPro" id="IPR027961">
    <property type="entry name" value="DUF4442"/>
</dbReference>
<dbReference type="Pfam" id="PF14539">
    <property type="entry name" value="DUF4442"/>
    <property type="match status" value="1"/>
</dbReference>
<sequence>MEVTVKKMNRFLMFKLPSAFLCGVKLKELELTKAVVTVTYRWINQNPFKSMYFAVQSMAAELSTGALVIKKIRESGKPISMLVTNHSGKFTKKAVGKITFTCMDGEAIEKALTKTIETGEGQTILMKSIGIDESGEQVSLYEFEWSVKLKQKSLNK</sequence>
<accession>A0ABW2Z2J4</accession>
<dbReference type="SUPFAM" id="SSF54637">
    <property type="entry name" value="Thioesterase/thiol ester dehydrase-isomerase"/>
    <property type="match status" value="1"/>
</dbReference>
<gene>
    <name evidence="1" type="ORF">ACFQZW_03125</name>
</gene>
<evidence type="ECO:0000313" key="1">
    <source>
        <dbReference type="EMBL" id="MFD0761063.1"/>
    </source>
</evidence>
<comment type="caution">
    <text evidence="1">The sequence shown here is derived from an EMBL/GenBank/DDBJ whole genome shotgun (WGS) entry which is preliminary data.</text>
</comment>
<dbReference type="EMBL" id="JBHTIC010000005">
    <property type="protein sequence ID" value="MFD0761063.1"/>
    <property type="molecule type" value="Genomic_DNA"/>
</dbReference>
<reference evidence="2" key="1">
    <citation type="journal article" date="2019" name="Int. J. Syst. Evol. Microbiol.">
        <title>The Global Catalogue of Microorganisms (GCM) 10K type strain sequencing project: providing services to taxonomists for standard genome sequencing and annotation.</title>
        <authorList>
            <consortium name="The Broad Institute Genomics Platform"/>
            <consortium name="The Broad Institute Genome Sequencing Center for Infectious Disease"/>
            <person name="Wu L."/>
            <person name="Ma J."/>
        </authorList>
    </citation>
    <scope>NUCLEOTIDE SEQUENCE [LARGE SCALE GENOMIC DNA]</scope>
    <source>
        <strain evidence="2">CCUG 60022</strain>
    </source>
</reference>
<protein>
    <submittedName>
        <fullName evidence="1">DUF4442 domain-containing protein</fullName>
    </submittedName>
</protein>